<evidence type="ECO:0000313" key="5">
    <source>
        <dbReference type="Proteomes" id="UP000552935"/>
    </source>
</evidence>
<dbReference type="Proteomes" id="UP000307517">
    <property type="component" value="Unassembled WGS sequence"/>
</dbReference>
<dbReference type="RefSeq" id="WP_005688600.1">
    <property type="nucleotide sequence ID" value="NZ_CABFNI010000013.1"/>
</dbReference>
<sequence length="217" mass="24485">MKKIDQSAYAIAFLGQALAYPFLIAMALQVNWTFQLVALLFMTICLAGTTLVSSNKLMLLLLIAGVSGIIGTINQWLLLPLIIVQIVIAFLLQTQKMPALWLDTVVFGQALLLQITLIYASLHFFNRTMLLDLALLYLPALIGLWANRFPKWTDLILLLVVAILGYVQQRINFIAIGGMFIIVTVINSRRPFKLPRYIYQFSPLIMTLLLYLARMHG</sequence>
<feature type="transmembrane region" description="Helical" evidence="1">
    <location>
        <begin position="155"/>
        <end position="185"/>
    </location>
</feature>
<evidence type="ECO:0000313" key="3">
    <source>
        <dbReference type="EMBL" id="THC80818.1"/>
    </source>
</evidence>
<evidence type="ECO:0000313" key="4">
    <source>
        <dbReference type="Proteomes" id="UP000307517"/>
    </source>
</evidence>
<gene>
    <name evidence="3" type="ORF">E6L36_10710</name>
    <name evidence="2" type="ORF">H0N82_12285</name>
</gene>
<dbReference type="Proteomes" id="UP000552935">
    <property type="component" value="Unassembled WGS sequence"/>
</dbReference>
<dbReference type="AlphaFoldDB" id="A0A508YZR4"/>
<feature type="transmembrane region" description="Helical" evidence="1">
    <location>
        <begin position="34"/>
        <end position="52"/>
    </location>
</feature>
<keyword evidence="1" id="KW-0812">Transmembrane</keyword>
<dbReference type="EMBL" id="SSHM01000001">
    <property type="protein sequence ID" value="THC80818.1"/>
    <property type="molecule type" value="Genomic_DNA"/>
</dbReference>
<evidence type="ECO:0000313" key="2">
    <source>
        <dbReference type="EMBL" id="NZA05842.1"/>
    </source>
</evidence>
<evidence type="ECO:0000256" key="1">
    <source>
        <dbReference type="SAM" id="Phobius"/>
    </source>
</evidence>
<reference evidence="2 5" key="2">
    <citation type="submission" date="2020-07" db="EMBL/GenBank/DDBJ databases">
        <title>Organ Donor 1.</title>
        <authorList>
            <person name="Marsh A.J."/>
            <person name="Azcarate-Peril M.A."/>
        </authorList>
    </citation>
    <scope>NUCLEOTIDE SEQUENCE [LARGE SCALE GENOMIC DNA]</scope>
    <source>
        <strain evidence="2 5">AMC0712</strain>
    </source>
</reference>
<feature type="transmembrane region" description="Helical" evidence="1">
    <location>
        <begin position="98"/>
        <end position="122"/>
    </location>
</feature>
<feature type="transmembrane region" description="Helical" evidence="1">
    <location>
        <begin position="7"/>
        <end position="28"/>
    </location>
</feature>
<organism evidence="2 5">
    <name type="scientific">Lacticaseibacillus rhamnosus</name>
    <name type="common">Lactobacillus rhamnosus</name>
    <dbReference type="NCBI Taxonomy" id="47715"/>
    <lineage>
        <taxon>Bacteria</taxon>
        <taxon>Bacillati</taxon>
        <taxon>Bacillota</taxon>
        <taxon>Bacilli</taxon>
        <taxon>Lactobacillales</taxon>
        <taxon>Lactobacillaceae</taxon>
        <taxon>Lacticaseibacillus</taxon>
    </lineage>
</organism>
<reference evidence="3 4" key="1">
    <citation type="submission" date="2019-04" db="EMBL/GenBank/DDBJ databases">
        <title>Genome Announcement to Ensure Probiotic Safety of Lactobacillus rhamnosus UBLR-58.</title>
        <authorList>
            <person name="Sulthana A."/>
            <person name="Lakshmi S.G."/>
            <person name="Madempudi R.S."/>
        </authorList>
    </citation>
    <scope>NUCLEOTIDE SEQUENCE [LARGE SCALE GENOMIC DNA]</scope>
    <source>
        <strain evidence="3 4">UBLR-58</strain>
    </source>
</reference>
<comment type="caution">
    <text evidence="2">The sequence shown here is derived from an EMBL/GenBank/DDBJ whole genome shotgun (WGS) entry which is preliminary data.</text>
</comment>
<accession>A0A508YZR4</accession>
<keyword evidence="1" id="KW-0472">Membrane</keyword>
<dbReference type="EMBL" id="JACCKI010000012">
    <property type="protein sequence ID" value="NZA05842.1"/>
    <property type="molecule type" value="Genomic_DNA"/>
</dbReference>
<keyword evidence="1" id="KW-1133">Transmembrane helix</keyword>
<proteinExistence type="predicted"/>
<feature type="transmembrane region" description="Helical" evidence="1">
    <location>
        <begin position="59"/>
        <end position="92"/>
    </location>
</feature>
<feature type="transmembrane region" description="Helical" evidence="1">
    <location>
        <begin position="129"/>
        <end position="149"/>
    </location>
</feature>
<name>A0A508YZR4_LACRH</name>
<protein>
    <submittedName>
        <fullName evidence="2">Uncharacterized protein</fullName>
    </submittedName>
</protein>